<evidence type="ECO:0000313" key="3">
    <source>
        <dbReference type="Proteomes" id="UP000053477"/>
    </source>
</evidence>
<proteinExistence type="predicted"/>
<protein>
    <recommendedName>
        <fullName evidence="4">Secreted protein</fullName>
    </recommendedName>
</protein>
<dbReference type="Proteomes" id="UP000053477">
    <property type="component" value="Unassembled WGS sequence"/>
</dbReference>
<keyword evidence="1" id="KW-0732">Signal</keyword>
<evidence type="ECO:0000256" key="1">
    <source>
        <dbReference type="SAM" id="SignalP"/>
    </source>
</evidence>
<dbReference type="InParanoid" id="A0A0H2RQ87"/>
<dbReference type="AlphaFoldDB" id="A0A0H2RQ87"/>
<feature type="chain" id="PRO_5005201914" description="Secreted protein" evidence="1">
    <location>
        <begin position="21"/>
        <end position="123"/>
    </location>
</feature>
<gene>
    <name evidence="2" type="ORF">SCHPADRAFT_329475</name>
</gene>
<evidence type="ECO:0000313" key="2">
    <source>
        <dbReference type="EMBL" id="KLO14135.1"/>
    </source>
</evidence>
<evidence type="ECO:0008006" key="4">
    <source>
        <dbReference type="Google" id="ProtNLM"/>
    </source>
</evidence>
<organism evidence="2 3">
    <name type="scientific">Schizopora paradoxa</name>
    <dbReference type="NCBI Taxonomy" id="27342"/>
    <lineage>
        <taxon>Eukaryota</taxon>
        <taxon>Fungi</taxon>
        <taxon>Dikarya</taxon>
        <taxon>Basidiomycota</taxon>
        <taxon>Agaricomycotina</taxon>
        <taxon>Agaricomycetes</taxon>
        <taxon>Hymenochaetales</taxon>
        <taxon>Schizoporaceae</taxon>
        <taxon>Schizopora</taxon>
    </lineage>
</organism>
<name>A0A0H2RQ87_9AGAM</name>
<dbReference type="EMBL" id="KQ085948">
    <property type="protein sequence ID" value="KLO14135.1"/>
    <property type="molecule type" value="Genomic_DNA"/>
</dbReference>
<feature type="signal peptide" evidence="1">
    <location>
        <begin position="1"/>
        <end position="20"/>
    </location>
</feature>
<sequence length="123" mass="14547">MTRRSRLMIILLKYLRVGMRCLQPSCMLHEENSQEMYCRWSRILRDWRRGTLGRFFSLKQKATAPRQRTSRVPNRSVTNIFQVSGCMATKQSLRVGTAQMNSTNSIFQMQKLAMCRLRSFFET</sequence>
<keyword evidence="3" id="KW-1185">Reference proteome</keyword>
<accession>A0A0H2RQ87</accession>
<reference evidence="2 3" key="1">
    <citation type="submission" date="2015-04" db="EMBL/GenBank/DDBJ databases">
        <title>Complete genome sequence of Schizopora paradoxa KUC8140, a cosmopolitan wood degrader in East Asia.</title>
        <authorList>
            <consortium name="DOE Joint Genome Institute"/>
            <person name="Min B."/>
            <person name="Park H."/>
            <person name="Jang Y."/>
            <person name="Kim J.-J."/>
            <person name="Kim K.H."/>
            <person name="Pangilinan J."/>
            <person name="Lipzen A."/>
            <person name="Riley R."/>
            <person name="Grigoriev I.V."/>
            <person name="Spatafora J.W."/>
            <person name="Choi I.-G."/>
        </authorList>
    </citation>
    <scope>NUCLEOTIDE SEQUENCE [LARGE SCALE GENOMIC DNA]</scope>
    <source>
        <strain evidence="2 3">KUC8140</strain>
    </source>
</reference>